<dbReference type="PANTHER" id="PTHR45436">
    <property type="entry name" value="SENSOR HISTIDINE KINASE YKOH"/>
    <property type="match status" value="1"/>
</dbReference>
<dbReference type="PROSITE" id="PS50885">
    <property type="entry name" value="HAMP"/>
    <property type="match status" value="1"/>
</dbReference>
<dbReference type="SUPFAM" id="SSF55874">
    <property type="entry name" value="ATPase domain of HSP90 chaperone/DNA topoisomerase II/histidine kinase"/>
    <property type="match status" value="1"/>
</dbReference>
<dbReference type="InterPro" id="IPR036097">
    <property type="entry name" value="HisK_dim/P_sf"/>
</dbReference>
<name>Q3SFP3_THIDA</name>
<keyword evidence="5" id="KW-0808">Transferase</keyword>
<dbReference type="GO" id="GO:0005886">
    <property type="term" value="C:plasma membrane"/>
    <property type="evidence" value="ECO:0007669"/>
    <property type="project" value="TreeGrafter"/>
</dbReference>
<evidence type="ECO:0000313" key="14">
    <source>
        <dbReference type="EMBL" id="AAZ98563.1"/>
    </source>
</evidence>
<evidence type="ECO:0000256" key="7">
    <source>
        <dbReference type="ARBA" id="ARBA00022777"/>
    </source>
</evidence>
<dbReference type="InterPro" id="IPR050428">
    <property type="entry name" value="TCS_sensor_his_kinase"/>
</dbReference>
<dbReference type="Pfam" id="PF02518">
    <property type="entry name" value="HATPase_c"/>
    <property type="match status" value="1"/>
</dbReference>
<evidence type="ECO:0000259" key="12">
    <source>
        <dbReference type="PROSITE" id="PS50109"/>
    </source>
</evidence>
<keyword evidence="9" id="KW-0902">Two-component regulatory system</keyword>
<gene>
    <name evidence="14" type="ordered locus">Tbd_2610</name>
</gene>
<evidence type="ECO:0000256" key="11">
    <source>
        <dbReference type="SAM" id="Phobius"/>
    </source>
</evidence>
<dbReference type="Gene3D" id="6.10.340.10">
    <property type="match status" value="1"/>
</dbReference>
<evidence type="ECO:0000256" key="3">
    <source>
        <dbReference type="ARBA" id="ARBA00012438"/>
    </source>
</evidence>
<reference evidence="14 15" key="1">
    <citation type="journal article" date="2006" name="J. Bacteriol.">
        <title>The genome sequence of the obligately chemolithoautotrophic, facultatively anaerobic bacterium Thiobacillus denitrificans.</title>
        <authorList>
            <person name="Beller H.R."/>
            <person name="Chain P.S."/>
            <person name="Letain T.E."/>
            <person name="Chakicherla A."/>
            <person name="Larimer F.W."/>
            <person name="Richardson P.M."/>
            <person name="Coleman M.A."/>
            <person name="Wood A.P."/>
            <person name="Kelly D.P."/>
        </authorList>
    </citation>
    <scope>NUCLEOTIDE SEQUENCE [LARGE SCALE GENOMIC DNA]</scope>
    <source>
        <strain evidence="14 15">ATCC 25259</strain>
    </source>
</reference>
<dbReference type="AlphaFoldDB" id="Q3SFP3"/>
<dbReference type="Proteomes" id="UP000008291">
    <property type="component" value="Chromosome"/>
</dbReference>
<dbReference type="OrthoDB" id="9121563at2"/>
<comment type="catalytic activity">
    <reaction evidence="1">
        <text>ATP + protein L-histidine = ADP + protein N-phospho-L-histidine.</text>
        <dbReference type="EC" id="2.7.13.3"/>
    </reaction>
</comment>
<evidence type="ECO:0000256" key="4">
    <source>
        <dbReference type="ARBA" id="ARBA00022553"/>
    </source>
</evidence>
<dbReference type="SMART" id="SM00387">
    <property type="entry name" value="HATPase_c"/>
    <property type="match status" value="1"/>
</dbReference>
<evidence type="ECO:0000256" key="10">
    <source>
        <dbReference type="ARBA" id="ARBA00023136"/>
    </source>
</evidence>
<evidence type="ECO:0000256" key="1">
    <source>
        <dbReference type="ARBA" id="ARBA00000085"/>
    </source>
</evidence>
<feature type="domain" description="Histidine kinase" evidence="12">
    <location>
        <begin position="219"/>
        <end position="421"/>
    </location>
</feature>
<dbReference type="Gene3D" id="1.10.287.130">
    <property type="match status" value="1"/>
</dbReference>
<dbReference type="HOGENOM" id="CLU_000445_89_37_4"/>
<dbReference type="PRINTS" id="PR00344">
    <property type="entry name" value="BCTRLSENSOR"/>
</dbReference>
<keyword evidence="15" id="KW-1185">Reference proteome</keyword>
<dbReference type="SMART" id="SM00304">
    <property type="entry name" value="HAMP"/>
    <property type="match status" value="1"/>
</dbReference>
<dbReference type="eggNOG" id="COG2205">
    <property type="taxonomic scope" value="Bacteria"/>
</dbReference>
<proteinExistence type="predicted"/>
<dbReference type="Gene3D" id="3.30.565.10">
    <property type="entry name" value="Histidine kinase-like ATPase, C-terminal domain"/>
    <property type="match status" value="1"/>
</dbReference>
<dbReference type="InterPro" id="IPR004358">
    <property type="entry name" value="Sig_transdc_His_kin-like_C"/>
</dbReference>
<accession>Q3SFP3</accession>
<keyword evidence="8 11" id="KW-1133">Transmembrane helix</keyword>
<dbReference type="CDD" id="cd00082">
    <property type="entry name" value="HisKA"/>
    <property type="match status" value="1"/>
</dbReference>
<dbReference type="Pfam" id="PF00512">
    <property type="entry name" value="HisKA"/>
    <property type="match status" value="1"/>
</dbReference>
<evidence type="ECO:0000256" key="8">
    <source>
        <dbReference type="ARBA" id="ARBA00022989"/>
    </source>
</evidence>
<evidence type="ECO:0000313" key="15">
    <source>
        <dbReference type="Proteomes" id="UP000008291"/>
    </source>
</evidence>
<evidence type="ECO:0000256" key="2">
    <source>
        <dbReference type="ARBA" id="ARBA00004370"/>
    </source>
</evidence>
<dbReference type="SUPFAM" id="SSF47384">
    <property type="entry name" value="Homodimeric domain of signal transducing histidine kinase"/>
    <property type="match status" value="1"/>
</dbReference>
<dbReference type="InterPro" id="IPR003594">
    <property type="entry name" value="HATPase_dom"/>
</dbReference>
<dbReference type="InterPro" id="IPR003660">
    <property type="entry name" value="HAMP_dom"/>
</dbReference>
<keyword evidence="4" id="KW-0597">Phosphoprotein</keyword>
<dbReference type="SMART" id="SM00388">
    <property type="entry name" value="HisKA"/>
    <property type="match status" value="1"/>
</dbReference>
<evidence type="ECO:0000259" key="13">
    <source>
        <dbReference type="PROSITE" id="PS50885"/>
    </source>
</evidence>
<dbReference type="InterPro" id="IPR036890">
    <property type="entry name" value="HATPase_C_sf"/>
</dbReference>
<evidence type="ECO:0000256" key="5">
    <source>
        <dbReference type="ARBA" id="ARBA00022679"/>
    </source>
</evidence>
<dbReference type="EC" id="2.7.13.3" evidence="3"/>
<feature type="domain" description="HAMP" evidence="13">
    <location>
        <begin position="158"/>
        <end position="211"/>
    </location>
</feature>
<evidence type="ECO:0000256" key="9">
    <source>
        <dbReference type="ARBA" id="ARBA00023012"/>
    </source>
</evidence>
<protein>
    <recommendedName>
        <fullName evidence="3">histidine kinase</fullName>
        <ecNumber evidence="3">2.7.13.3</ecNumber>
    </recommendedName>
</protein>
<keyword evidence="10 11" id="KW-0472">Membrane</keyword>
<dbReference type="STRING" id="292415.Tbd_2610"/>
<comment type="subcellular location">
    <subcellularLocation>
        <location evidence="2">Membrane</location>
    </subcellularLocation>
</comment>
<dbReference type="GO" id="GO:0000155">
    <property type="term" value="F:phosphorelay sensor kinase activity"/>
    <property type="evidence" value="ECO:0007669"/>
    <property type="project" value="InterPro"/>
</dbReference>
<dbReference type="PANTHER" id="PTHR45436:SF16">
    <property type="entry name" value="HISTIDINE KINASE"/>
    <property type="match status" value="1"/>
</dbReference>
<sequence length="421" mass="46618">MRFSRSLRFRVATAFATIGGVISLVAAVGLYVAVRDAGERLIDETMNAEIEDYLSRRNRNPNSPPPLTATLRGYVLPARPGQPAPPRAIAGWPPGRYEIRLGEVFYRVAITDRGAGRYFLLYNETLFRQKQADLILYLALFVVLMTLLSGGLALWLAERVIEPVKELARRIREVRPDAHPVPLSADFPHDEVGELAHAFDQALDRLADFIDRERAFTADVSHELRTPIAVIRGAAEVLLADASRPEKERQRLERIERGAADMADLSTALLAMARERDDERRAPLDLAALVEAAVDKHQHLLGARPVELTLELADRPQVVADSNLVSIVVANLLRNAFTYTERGSVHIRLDATTLTVTDSGLGIPRAALDKVFQRLYKGTHSEGAGIGLSLVKKICDRYGWSIALDSEEGQGTRAVLRFRAP</sequence>
<dbReference type="PROSITE" id="PS50109">
    <property type="entry name" value="HIS_KIN"/>
    <property type="match status" value="1"/>
</dbReference>
<dbReference type="KEGG" id="tbd:Tbd_2610"/>
<feature type="transmembrane region" description="Helical" evidence="11">
    <location>
        <begin position="12"/>
        <end position="34"/>
    </location>
</feature>
<dbReference type="Pfam" id="PF00672">
    <property type="entry name" value="HAMP"/>
    <property type="match status" value="1"/>
</dbReference>
<keyword evidence="6 11" id="KW-0812">Transmembrane</keyword>
<dbReference type="EMBL" id="CP000116">
    <property type="protein sequence ID" value="AAZ98563.1"/>
    <property type="molecule type" value="Genomic_DNA"/>
</dbReference>
<feature type="transmembrane region" description="Helical" evidence="11">
    <location>
        <begin position="134"/>
        <end position="157"/>
    </location>
</feature>
<organism evidence="14 15">
    <name type="scientific">Thiobacillus denitrificans (strain ATCC 25259 / T1)</name>
    <dbReference type="NCBI Taxonomy" id="292415"/>
    <lineage>
        <taxon>Bacteria</taxon>
        <taxon>Pseudomonadati</taxon>
        <taxon>Pseudomonadota</taxon>
        <taxon>Betaproteobacteria</taxon>
        <taxon>Nitrosomonadales</taxon>
        <taxon>Thiobacillaceae</taxon>
        <taxon>Thiobacillus</taxon>
    </lineage>
</organism>
<dbReference type="InterPro" id="IPR005467">
    <property type="entry name" value="His_kinase_dom"/>
</dbReference>
<keyword evidence="7 14" id="KW-0418">Kinase</keyword>
<dbReference type="RefSeq" id="WP_011313122.1">
    <property type="nucleotide sequence ID" value="NC_007404.1"/>
</dbReference>
<dbReference type="InterPro" id="IPR003661">
    <property type="entry name" value="HisK_dim/P_dom"/>
</dbReference>
<evidence type="ECO:0000256" key="6">
    <source>
        <dbReference type="ARBA" id="ARBA00022692"/>
    </source>
</evidence>